<dbReference type="STRING" id="658219.SAMN05216212_0419"/>
<dbReference type="InterPro" id="IPR050266">
    <property type="entry name" value="AB_hydrolase_sf"/>
</dbReference>
<name>A0A1G8V6F0_9GAMM</name>
<accession>A0A1G8V6F0</accession>
<dbReference type="PANTHER" id="PTHR43798:SF14">
    <property type="entry name" value="SERINE HYDROLASE-LIKE PROTEIN DDB_G0286239"/>
    <property type="match status" value="1"/>
</dbReference>
<dbReference type="Gene3D" id="3.40.50.1820">
    <property type="entry name" value="alpha/beta hydrolase"/>
    <property type="match status" value="1"/>
</dbReference>
<proteinExistence type="inferred from homology"/>
<dbReference type="RefSeq" id="WP_091507319.1">
    <property type="nucleotide sequence ID" value="NZ_FNFH01000001.1"/>
</dbReference>
<feature type="domain" description="AB hydrolase-1" evidence="3">
    <location>
        <begin position="29"/>
        <end position="188"/>
    </location>
</feature>
<dbReference type="InterPro" id="IPR000073">
    <property type="entry name" value="AB_hydrolase_1"/>
</dbReference>
<dbReference type="Pfam" id="PF00561">
    <property type="entry name" value="Abhydrolase_1"/>
    <property type="match status" value="1"/>
</dbReference>
<dbReference type="PANTHER" id="PTHR43798">
    <property type="entry name" value="MONOACYLGLYCEROL LIPASE"/>
    <property type="match status" value="1"/>
</dbReference>
<dbReference type="OrthoDB" id="149912at2"/>
<comment type="similarity">
    <text evidence="1">Belongs to the AB hydrolase superfamily.</text>
</comment>
<evidence type="ECO:0000313" key="5">
    <source>
        <dbReference type="Proteomes" id="UP000199305"/>
    </source>
</evidence>
<evidence type="ECO:0000256" key="1">
    <source>
        <dbReference type="ARBA" id="ARBA00008645"/>
    </source>
</evidence>
<protein>
    <submittedName>
        <fullName evidence="4">Epoxide hydrolase. Serine peptidase. MEROPS family S33</fullName>
    </submittedName>
</protein>
<sequence length="289" mass="31982">MTETPREITLDFNHRTIAARRWGDPDGVPVLALHGWFDNCASFDRLAPLLEGIDLVAIDMAGHGRSYHRSYDANYNIWEEVEDVVGVTEALGWRRFSLLAHSRGAVASMLAAGAFPRRIERMALIDGLVPPPASAGEAPEILARAIAQRARYGAVRPREFSSLAEATEARRNGMFKLSQAAARALVERGTRPGREGLTWSSDPRLKATSTAKLTDDQVRAFLDRIHEADVPVRLVLALDGIEGMAERMQPLLQGYSNIAVREMHGGHHLHMEEGAEEIAEWFGPFLRGE</sequence>
<dbReference type="EMBL" id="FNFH01000001">
    <property type="protein sequence ID" value="SDJ61434.1"/>
    <property type="molecule type" value="Genomic_DNA"/>
</dbReference>
<dbReference type="GO" id="GO:0016020">
    <property type="term" value="C:membrane"/>
    <property type="evidence" value="ECO:0007669"/>
    <property type="project" value="TreeGrafter"/>
</dbReference>
<evidence type="ECO:0000313" key="4">
    <source>
        <dbReference type="EMBL" id="SDJ61434.1"/>
    </source>
</evidence>
<evidence type="ECO:0000256" key="2">
    <source>
        <dbReference type="ARBA" id="ARBA00022801"/>
    </source>
</evidence>
<dbReference type="AlphaFoldDB" id="A0A1G8V6F0"/>
<reference evidence="5" key="1">
    <citation type="submission" date="2016-10" db="EMBL/GenBank/DDBJ databases">
        <authorList>
            <person name="Varghese N."/>
            <person name="Submissions S."/>
        </authorList>
    </citation>
    <scope>NUCLEOTIDE SEQUENCE [LARGE SCALE GENOMIC DNA]</scope>
    <source>
        <strain evidence="5">CGMCC 1.10658</strain>
    </source>
</reference>
<dbReference type="GO" id="GO:0016787">
    <property type="term" value="F:hydrolase activity"/>
    <property type="evidence" value="ECO:0007669"/>
    <property type="project" value="UniProtKB-KW"/>
</dbReference>
<keyword evidence="5" id="KW-1185">Reference proteome</keyword>
<gene>
    <name evidence="4" type="ORF">SAMN05216212_0419</name>
</gene>
<dbReference type="SUPFAM" id="SSF53474">
    <property type="entry name" value="alpha/beta-Hydrolases"/>
    <property type="match status" value="1"/>
</dbReference>
<keyword evidence="2 4" id="KW-0378">Hydrolase</keyword>
<dbReference type="InterPro" id="IPR029058">
    <property type="entry name" value="AB_hydrolase_fold"/>
</dbReference>
<organism evidence="4 5">
    <name type="scientific">Microbulbifer yueqingensis</name>
    <dbReference type="NCBI Taxonomy" id="658219"/>
    <lineage>
        <taxon>Bacteria</taxon>
        <taxon>Pseudomonadati</taxon>
        <taxon>Pseudomonadota</taxon>
        <taxon>Gammaproteobacteria</taxon>
        <taxon>Cellvibrionales</taxon>
        <taxon>Microbulbiferaceae</taxon>
        <taxon>Microbulbifer</taxon>
    </lineage>
</organism>
<evidence type="ECO:0000259" key="3">
    <source>
        <dbReference type="Pfam" id="PF00561"/>
    </source>
</evidence>
<dbReference type="Proteomes" id="UP000199305">
    <property type="component" value="Unassembled WGS sequence"/>
</dbReference>